<evidence type="ECO:0000256" key="11">
    <source>
        <dbReference type="PIRSR" id="PIRSR016496-1"/>
    </source>
</evidence>
<evidence type="ECO:0000259" key="13">
    <source>
        <dbReference type="Pfam" id="PF00696"/>
    </source>
</evidence>
<evidence type="ECO:0000256" key="7">
    <source>
        <dbReference type="ARBA" id="ARBA00022840"/>
    </source>
</evidence>
<dbReference type="Pfam" id="PF00696">
    <property type="entry name" value="AA_kinase"/>
    <property type="match status" value="1"/>
</dbReference>
<comment type="subunit">
    <text evidence="10">Homodimer.</text>
</comment>
<dbReference type="GeneID" id="30417310"/>
<dbReference type="GO" id="GO:0005829">
    <property type="term" value="C:cytosol"/>
    <property type="evidence" value="ECO:0007669"/>
    <property type="project" value="TreeGrafter"/>
</dbReference>
<keyword evidence="5 10" id="KW-0547">Nucleotide-binding</keyword>
<dbReference type="RefSeq" id="WP_070364689.1">
    <property type="nucleotide sequence ID" value="NZ_CP016070.1"/>
</dbReference>
<dbReference type="GO" id="GO:0016301">
    <property type="term" value="F:kinase activity"/>
    <property type="evidence" value="ECO:0007669"/>
    <property type="project" value="UniProtKB-KW"/>
</dbReference>
<dbReference type="InterPro" id="IPR024192">
    <property type="entry name" value="Fosfomycin_R_FomA-type"/>
</dbReference>
<evidence type="ECO:0000256" key="4">
    <source>
        <dbReference type="ARBA" id="ARBA00022679"/>
    </source>
</evidence>
<feature type="binding site" evidence="11">
    <location>
        <position position="212"/>
    </location>
    <ligand>
        <name>ATP</name>
        <dbReference type="ChEBI" id="CHEBI:30616"/>
    </ligand>
</feature>
<dbReference type="CDD" id="cd04241">
    <property type="entry name" value="AAK_FomA-like"/>
    <property type="match status" value="1"/>
</dbReference>
<evidence type="ECO:0000256" key="10">
    <source>
        <dbReference type="PIRNR" id="PIRNR016496"/>
    </source>
</evidence>
<dbReference type="KEGG" id="hhsr:HSR6_0790"/>
<feature type="binding site" evidence="11">
    <location>
        <position position="57"/>
    </location>
    <ligand>
        <name>substrate</name>
    </ligand>
</feature>
<evidence type="ECO:0000256" key="2">
    <source>
        <dbReference type="ARBA" id="ARBA00012908"/>
    </source>
</evidence>
<gene>
    <name evidence="15" type="ORF">HSR6_0790</name>
    <name evidence="14" type="ORF">HTSR_0764</name>
</gene>
<dbReference type="OrthoDB" id="15328at2157"/>
<protein>
    <recommendedName>
        <fullName evidence="3 10">Isopentenyl phosphate kinase</fullName>
        <shortName evidence="10">IPK</shortName>
        <ecNumber evidence="2 10">2.7.4.26</ecNumber>
    </recommendedName>
</protein>
<feature type="binding site" evidence="11">
    <location>
        <position position="52"/>
    </location>
    <ligand>
        <name>substrate</name>
    </ligand>
</feature>
<dbReference type="KEGG" id="halh:HTSR_0764"/>
<feature type="site" description="Transition state stabilizer" evidence="12">
    <location>
        <position position="20"/>
    </location>
</feature>
<dbReference type="SUPFAM" id="SSF53633">
    <property type="entry name" value="Carbamate kinase-like"/>
    <property type="match status" value="1"/>
</dbReference>
<dbReference type="InterPro" id="IPR001048">
    <property type="entry name" value="Asp/Glu/Uridylate_kinase"/>
</dbReference>
<dbReference type="PANTHER" id="PTHR43654:SF1">
    <property type="entry name" value="ISOPENTENYL PHOSPHATE KINASE"/>
    <property type="match status" value="1"/>
</dbReference>
<evidence type="ECO:0000256" key="8">
    <source>
        <dbReference type="ARBA" id="ARBA00023229"/>
    </source>
</evidence>
<reference evidence="14 16" key="1">
    <citation type="submission" date="2016-06" db="EMBL/GenBank/DDBJ databases">
        <title>Discovery of anaerobic lithoheterotrophic haloarchaeon capable of sulfur respiration by hydrogen and formate.</title>
        <authorList>
            <person name="Sorokin D.Y."/>
            <person name="Kublanov I.V."/>
            <person name="Roman P."/>
            <person name="Sinninghe Damste J.S."/>
            <person name="Golyshin P.N."/>
            <person name="Rojo D."/>
            <person name="Ciordia S."/>
            <person name="Mena Md.C."/>
            <person name="Ferrer M."/>
            <person name="Smedile F."/>
            <person name="Messina E."/>
            <person name="La Cono V."/>
            <person name="Yakimov M.M."/>
        </authorList>
    </citation>
    <scope>NUCLEOTIDE SEQUENCE [LARGE SCALE GENOMIC DNA]</scope>
    <source>
        <strain evidence="14 16">HTSR1</strain>
    </source>
</reference>
<dbReference type="InterPro" id="IPR036393">
    <property type="entry name" value="AceGlu_kinase-like_sf"/>
</dbReference>
<dbReference type="GO" id="GO:0005524">
    <property type="term" value="F:ATP binding"/>
    <property type="evidence" value="ECO:0007669"/>
    <property type="project" value="UniProtKB-KW"/>
</dbReference>
<dbReference type="NCBIfam" id="NF040647">
    <property type="entry name" value="IPPK_Arch"/>
    <property type="match status" value="1"/>
</dbReference>
<comment type="similarity">
    <text evidence="1 10">Belongs to the isopentenyl phosphate kinase family.</text>
</comment>
<feature type="binding site" evidence="11">
    <location>
        <position position="216"/>
    </location>
    <ligand>
        <name>ATP</name>
        <dbReference type="ChEBI" id="CHEBI:30616"/>
    </ligand>
</feature>
<comment type="function">
    <text evidence="10">Catalyzes the phosphorylation of isopentenyl phosphate (IP) to isopentenyl diphosphate (IPP). Functions in an alternate mevalonate (MVA) pathway leading to IPP, a key precursor for the biosynthesis of isoprenoid compounds such as archaeal membrane lipids.</text>
</comment>
<evidence type="ECO:0000313" key="14">
    <source>
        <dbReference type="EMBL" id="AOW79954.1"/>
    </source>
</evidence>
<sequence>MSERAGPVVLKLGGSVITRKDQPETVDESKLDAVAATIGEAAVDSLVIVHGGGSFGHPAAAQAGVSLASGTHDTTAISEIHAAMGRLNEAVLDALHEAGVPAVPVRPFSAGYRDESGAVVQPTGAIETMLGEGFVPVLHGDVFTTVDAGATIVSGDELVVSLAASLAAQSVGLCTTVPGVLDEDEDVIPEIERFDAVEGVLSGSDATDVTGGMAGKVRALLDLDTPAQIFDPDGLAAFLGSGAPGTRIDGSSQ</sequence>
<keyword evidence="7 10" id="KW-0067">ATP-binding</keyword>
<dbReference type="Proteomes" id="UP000186165">
    <property type="component" value="Chromosome"/>
</dbReference>
<reference evidence="15" key="3">
    <citation type="journal article" date="2017" name="ISME J.">
        <title>Discovery of anaerobic lithoheterotrophic haloarchaea, ubiquitous in hypersaline habitats.</title>
        <authorList>
            <person name="Sorokin D.Y."/>
            <person name="Messina E."/>
            <person name="Smedile F."/>
            <person name="Roman P."/>
            <person name="Damste J.S.S."/>
            <person name="Ciordia S."/>
            <person name="Mena M.C."/>
            <person name="Ferrer M."/>
            <person name="Golyshin P.N."/>
            <person name="Kublanov I.V."/>
            <person name="Samarov N.I."/>
            <person name="Toshchakov S.V."/>
            <person name="La Cono V."/>
            <person name="Yakimov M.M."/>
        </authorList>
    </citation>
    <scope>NUCLEOTIDE SEQUENCE</scope>
    <source>
        <strain evidence="15">HSR6</strain>
    </source>
</reference>
<evidence type="ECO:0000256" key="3">
    <source>
        <dbReference type="ARBA" id="ARBA00017267"/>
    </source>
</evidence>
<dbReference type="Proteomes" id="UP000185608">
    <property type="component" value="Chromosome"/>
</dbReference>
<evidence type="ECO:0000256" key="1">
    <source>
        <dbReference type="ARBA" id="ARBA00010540"/>
    </source>
</evidence>
<comment type="catalytic activity">
    <reaction evidence="9 10">
        <text>isopentenyl phosphate + ATP = isopentenyl diphosphate + ADP</text>
        <dbReference type="Rhea" id="RHEA:33963"/>
        <dbReference type="ChEBI" id="CHEBI:30616"/>
        <dbReference type="ChEBI" id="CHEBI:65078"/>
        <dbReference type="ChEBI" id="CHEBI:128769"/>
        <dbReference type="ChEBI" id="CHEBI:456216"/>
        <dbReference type="EC" id="2.7.4.26"/>
    </reaction>
</comment>
<accession>A0A1J1ABY2</accession>
<proteinExistence type="inferred from homology"/>
<dbReference type="GO" id="GO:0102043">
    <property type="term" value="F:isopentenyl phosphate kinase activity"/>
    <property type="evidence" value="ECO:0007669"/>
    <property type="project" value="UniProtKB-EC"/>
</dbReference>
<evidence type="ECO:0000256" key="12">
    <source>
        <dbReference type="PIRSR" id="PIRSR016496-2"/>
    </source>
</evidence>
<keyword evidence="17" id="KW-1185">Reference proteome</keyword>
<feature type="binding site" evidence="11">
    <location>
        <position position="53"/>
    </location>
    <ligand>
        <name>ATP</name>
        <dbReference type="ChEBI" id="CHEBI:30616"/>
    </ligand>
</feature>
<keyword evidence="6 10" id="KW-0418">Kinase</keyword>
<keyword evidence="4 10" id="KW-0808">Transferase</keyword>
<dbReference type="EMBL" id="CP016804">
    <property type="protein sequence ID" value="APE95247.1"/>
    <property type="molecule type" value="Genomic_DNA"/>
</dbReference>
<name>A0A1D8S3M1_9EURY</name>
<feature type="binding site" evidence="11">
    <location>
        <begin position="11"/>
        <end position="15"/>
    </location>
    <ligand>
        <name>ATP</name>
        <dbReference type="ChEBI" id="CHEBI:30616"/>
    </ligand>
</feature>
<feature type="binding site" evidence="11">
    <location>
        <position position="155"/>
    </location>
    <ligand>
        <name>substrate</name>
    </ligand>
</feature>
<dbReference type="PIRSF" id="PIRSF016496">
    <property type="entry name" value="Kin_FomA"/>
    <property type="match status" value="1"/>
</dbReference>
<evidence type="ECO:0000313" key="15">
    <source>
        <dbReference type="EMBL" id="APE95247.1"/>
    </source>
</evidence>
<evidence type="ECO:0000313" key="17">
    <source>
        <dbReference type="Proteomes" id="UP000186165"/>
    </source>
</evidence>
<accession>A0A1D8S3M1</accession>
<dbReference type="PANTHER" id="PTHR43654">
    <property type="entry name" value="GLUTAMATE 5-KINASE"/>
    <property type="match status" value="1"/>
</dbReference>
<dbReference type="GO" id="GO:0016114">
    <property type="term" value="P:terpenoid biosynthetic process"/>
    <property type="evidence" value="ECO:0007669"/>
    <property type="project" value="TreeGrafter"/>
</dbReference>
<dbReference type="EMBL" id="CP016070">
    <property type="protein sequence ID" value="AOW79954.1"/>
    <property type="molecule type" value="Genomic_DNA"/>
</dbReference>
<keyword evidence="8" id="KW-0414">Isoprene biosynthesis</keyword>
<dbReference type="STRING" id="1873524.HSR6_0790"/>
<dbReference type="EC" id="2.7.4.26" evidence="2 10"/>
<evidence type="ECO:0000256" key="9">
    <source>
        <dbReference type="ARBA" id="ARBA00049063"/>
    </source>
</evidence>
<evidence type="ECO:0000256" key="5">
    <source>
        <dbReference type="ARBA" id="ARBA00022741"/>
    </source>
</evidence>
<dbReference type="AlphaFoldDB" id="A0A1D8S3M1"/>
<evidence type="ECO:0000256" key="6">
    <source>
        <dbReference type="ARBA" id="ARBA00022777"/>
    </source>
</evidence>
<reference evidence="17" key="2">
    <citation type="submission" date="2016-08" db="EMBL/GenBank/DDBJ databases">
        <title>Discovery of first anaerobic lithoheterotrophic haloarchae widely represented in hypersaline habitats.</title>
        <authorList>
            <person name="Sorokin D.Y."/>
            <person name="Kublanov I.V."/>
            <person name="Roman P."/>
            <person name="Sinninghe Damste J.S."/>
            <person name="Golyshin P.N."/>
            <person name="Rojo D."/>
            <person name="Ciordia S."/>
            <person name="Mena Md.C."/>
            <person name="Ferrer M."/>
            <person name="Smedile F."/>
            <person name="Messina E."/>
            <person name="La Cono V."/>
            <person name="Yakimov M.M."/>
        </authorList>
    </citation>
    <scope>NUCLEOTIDE SEQUENCE [LARGE SCALE GENOMIC DNA]</scope>
    <source>
        <strain evidence="17">HSR6</strain>
    </source>
</reference>
<feature type="domain" description="Aspartate/glutamate/uridylate kinase" evidence="13">
    <location>
        <begin position="8"/>
        <end position="222"/>
    </location>
</feature>
<dbReference type="PATRIC" id="fig|1855411.3.peg.763"/>
<dbReference type="Gene3D" id="3.40.1160.10">
    <property type="entry name" value="Acetylglutamate kinase-like"/>
    <property type="match status" value="1"/>
</dbReference>
<organism evidence="14 16">
    <name type="scientific">Halodesulfurarchaeum formicicum</name>
    <dbReference type="NCBI Taxonomy" id="1873524"/>
    <lineage>
        <taxon>Archaea</taxon>
        <taxon>Methanobacteriati</taxon>
        <taxon>Methanobacteriota</taxon>
        <taxon>Stenosarchaea group</taxon>
        <taxon>Halobacteria</taxon>
        <taxon>Halobacteriales</taxon>
        <taxon>Halobacteriaceae</taxon>
        <taxon>Halodesulfurarchaeum</taxon>
    </lineage>
</organism>
<evidence type="ECO:0000313" key="16">
    <source>
        <dbReference type="Proteomes" id="UP000185608"/>
    </source>
</evidence>